<name>A0A9R1X903_LACSA</name>
<gene>
    <name evidence="5" type="ORF">LSAT_V11C500254070</name>
</gene>
<dbReference type="InterPro" id="IPR045109">
    <property type="entry name" value="LSDs-like"/>
</dbReference>
<reference evidence="5 6" key="1">
    <citation type="journal article" date="2017" name="Nat. Commun.">
        <title>Genome assembly with in vitro proximity ligation data and whole-genome triplication in lettuce.</title>
        <authorList>
            <person name="Reyes-Chin-Wo S."/>
            <person name="Wang Z."/>
            <person name="Yang X."/>
            <person name="Kozik A."/>
            <person name="Arikit S."/>
            <person name="Song C."/>
            <person name="Xia L."/>
            <person name="Froenicke L."/>
            <person name="Lavelle D.O."/>
            <person name="Truco M.J."/>
            <person name="Xia R."/>
            <person name="Zhu S."/>
            <person name="Xu C."/>
            <person name="Xu H."/>
            <person name="Xu X."/>
            <person name="Cox K."/>
            <person name="Korf I."/>
            <person name="Meyers B.C."/>
            <person name="Michelmore R.W."/>
        </authorList>
    </citation>
    <scope>NUCLEOTIDE SEQUENCE [LARGE SCALE GENOMIC DNA]</scope>
    <source>
        <strain evidence="6">cv. Salinas</strain>
        <tissue evidence="5">Seedlings</tissue>
    </source>
</reference>
<evidence type="ECO:0000313" key="6">
    <source>
        <dbReference type="Proteomes" id="UP000235145"/>
    </source>
</evidence>
<protein>
    <submittedName>
        <fullName evidence="5">Uncharacterized protein</fullName>
    </submittedName>
</protein>
<evidence type="ECO:0000256" key="4">
    <source>
        <dbReference type="ARBA" id="ARBA00023242"/>
    </source>
</evidence>
<evidence type="ECO:0000256" key="1">
    <source>
        <dbReference type="ARBA" id="ARBA00004123"/>
    </source>
</evidence>
<dbReference type="AlphaFoldDB" id="A0A9R1X903"/>
<dbReference type="PANTHER" id="PTHR12549">
    <property type="entry name" value="JMJC DOMAIN-CONTAINING HISTONE DEMETHYLATION PROTEIN"/>
    <property type="match status" value="1"/>
</dbReference>
<dbReference type="GO" id="GO:0032454">
    <property type="term" value="F:histone H3K9 demethylase activity"/>
    <property type="evidence" value="ECO:0007669"/>
    <property type="project" value="InterPro"/>
</dbReference>
<comment type="caution">
    <text evidence="5">The sequence shown here is derived from an EMBL/GenBank/DDBJ whole genome shotgun (WGS) entry which is preliminary data.</text>
</comment>
<comment type="subcellular location">
    <subcellularLocation>
        <location evidence="1">Nucleus</location>
    </subcellularLocation>
</comment>
<organism evidence="5 6">
    <name type="scientific">Lactuca sativa</name>
    <name type="common">Garden lettuce</name>
    <dbReference type="NCBI Taxonomy" id="4236"/>
    <lineage>
        <taxon>Eukaryota</taxon>
        <taxon>Viridiplantae</taxon>
        <taxon>Streptophyta</taxon>
        <taxon>Embryophyta</taxon>
        <taxon>Tracheophyta</taxon>
        <taxon>Spermatophyta</taxon>
        <taxon>Magnoliopsida</taxon>
        <taxon>eudicotyledons</taxon>
        <taxon>Gunneridae</taxon>
        <taxon>Pentapetalae</taxon>
        <taxon>asterids</taxon>
        <taxon>campanulids</taxon>
        <taxon>Asterales</taxon>
        <taxon>Asteraceae</taxon>
        <taxon>Cichorioideae</taxon>
        <taxon>Cichorieae</taxon>
        <taxon>Lactucinae</taxon>
        <taxon>Lactuca</taxon>
    </lineage>
</organism>
<dbReference type="Gene3D" id="2.60.120.650">
    <property type="entry name" value="Cupin"/>
    <property type="match status" value="1"/>
</dbReference>
<keyword evidence="4" id="KW-0539">Nucleus</keyword>
<dbReference type="Proteomes" id="UP000235145">
    <property type="component" value="Unassembled WGS sequence"/>
</dbReference>
<proteinExistence type="inferred from homology"/>
<dbReference type="PANTHER" id="PTHR12549:SF11">
    <property type="entry name" value="LYSINE-SPECIFIC DEMETHYLASE JMJ25"/>
    <property type="match status" value="1"/>
</dbReference>
<dbReference type="EMBL" id="NBSK02000005">
    <property type="protein sequence ID" value="KAJ0203394.1"/>
    <property type="molecule type" value="Genomic_DNA"/>
</dbReference>
<evidence type="ECO:0000313" key="5">
    <source>
        <dbReference type="EMBL" id="KAJ0203394.1"/>
    </source>
</evidence>
<evidence type="ECO:0000256" key="3">
    <source>
        <dbReference type="ARBA" id="ARBA00022723"/>
    </source>
</evidence>
<sequence length="196" mass="22440">MQVNLLTHTATVTPNSKQLKQINILKQQHKAQDQRELFGLVGKTQQDVDNTKDATSEHAVGLKKQEEETGIDCLESEVEKNLCDMDIVEETVMLNLAMAFHGNECPPKAKSALFFFQLFSTTKKSKINKKTKSNLQICTCVDGFELGEGGALWDIFRREDTPKLEEYLKKHFREFRDVFCLPLQQFTIRSYVVGYT</sequence>
<dbReference type="GO" id="GO:0005634">
    <property type="term" value="C:nucleus"/>
    <property type="evidence" value="ECO:0007669"/>
    <property type="project" value="UniProtKB-SubCell"/>
</dbReference>
<dbReference type="GO" id="GO:0046872">
    <property type="term" value="F:metal ion binding"/>
    <property type="evidence" value="ECO:0007669"/>
    <property type="project" value="UniProtKB-KW"/>
</dbReference>
<accession>A0A9R1X903</accession>
<evidence type="ECO:0000256" key="2">
    <source>
        <dbReference type="ARBA" id="ARBA00006801"/>
    </source>
</evidence>
<keyword evidence="3" id="KW-0479">Metal-binding</keyword>
<comment type="similarity">
    <text evidence="2">Belongs to the JARID1 histone demethylase family.</text>
</comment>
<keyword evidence="6" id="KW-1185">Reference proteome</keyword>